<evidence type="ECO:0000313" key="2">
    <source>
        <dbReference type="Proteomes" id="UP000661715"/>
    </source>
</evidence>
<organism evidence="1 2">
    <name type="scientific">Flavobacterium pokkalii</name>
    <dbReference type="NCBI Taxonomy" id="1940408"/>
    <lineage>
        <taxon>Bacteria</taxon>
        <taxon>Pseudomonadati</taxon>
        <taxon>Bacteroidota</taxon>
        <taxon>Flavobacteriia</taxon>
        <taxon>Flavobacteriales</taxon>
        <taxon>Flavobacteriaceae</taxon>
        <taxon>Flavobacterium</taxon>
    </lineage>
</organism>
<sequence>MKTIKLFIPILITLLLGCKSITPTTDKVLSETTTIPKYQKLKNFKGTTNDTLAYVRKSIIDRK</sequence>
<evidence type="ECO:0008006" key="3">
    <source>
        <dbReference type="Google" id="ProtNLM"/>
    </source>
</evidence>
<feature type="non-terminal residue" evidence="1">
    <location>
        <position position="63"/>
    </location>
</feature>
<proteinExistence type="predicted"/>
<keyword evidence="2" id="KW-1185">Reference proteome</keyword>
<dbReference type="RefSeq" id="WP_188221696.1">
    <property type="nucleotide sequence ID" value="NZ_NASZ01000048.1"/>
</dbReference>
<evidence type="ECO:0000313" key="1">
    <source>
        <dbReference type="EMBL" id="MBD0726712.1"/>
    </source>
</evidence>
<protein>
    <recommendedName>
        <fullName evidence="3">Lipoprotein</fullName>
    </recommendedName>
</protein>
<dbReference type="EMBL" id="NASZ01000048">
    <property type="protein sequence ID" value="MBD0726712.1"/>
    <property type="molecule type" value="Genomic_DNA"/>
</dbReference>
<comment type="caution">
    <text evidence="1">The sequence shown here is derived from an EMBL/GenBank/DDBJ whole genome shotgun (WGS) entry which is preliminary data.</text>
</comment>
<dbReference type="PROSITE" id="PS51257">
    <property type="entry name" value="PROKAR_LIPOPROTEIN"/>
    <property type="match status" value="1"/>
</dbReference>
<reference evidence="1 2" key="1">
    <citation type="journal article" date="2020" name="Microbiol. Res.">
        <title>Flavobacterium pokkalii sp. nov., a novel plant growth promoting native rhizobacteria isolated from pokkali rice grown in coastal saline affected agricultural regions of southern India, Kerala.</title>
        <authorList>
            <person name="Menon R.R."/>
            <person name="Kumari S."/>
            <person name="Viver T."/>
            <person name="Rameshkumar N."/>
        </authorList>
    </citation>
    <scope>NUCLEOTIDE SEQUENCE [LARGE SCALE GENOMIC DNA]</scope>
    <source>
        <strain evidence="1 2">L1I52</strain>
    </source>
</reference>
<dbReference type="Proteomes" id="UP000661715">
    <property type="component" value="Unassembled WGS sequence"/>
</dbReference>
<accession>A0ABR7UWZ6</accession>
<gene>
    <name evidence="1" type="ORF">B6A10_16195</name>
</gene>
<name>A0ABR7UWZ6_9FLAO</name>